<accession>A0A5C3QPN5</accession>
<dbReference type="Proteomes" id="UP000305067">
    <property type="component" value="Unassembled WGS sequence"/>
</dbReference>
<feature type="domain" description="Yeast cell wall synthesis Kre9/Knh1-like N-terminal" evidence="4">
    <location>
        <begin position="31"/>
        <end position="127"/>
    </location>
</feature>
<evidence type="ECO:0000256" key="1">
    <source>
        <dbReference type="ARBA" id="ARBA00022729"/>
    </source>
</evidence>
<feature type="signal peptide" evidence="3">
    <location>
        <begin position="1"/>
        <end position="24"/>
    </location>
</feature>
<dbReference type="STRING" id="1884261.A0A5C3QPN5"/>
<feature type="compositionally biased region" description="Low complexity" evidence="2">
    <location>
        <begin position="169"/>
        <end position="186"/>
    </location>
</feature>
<dbReference type="EMBL" id="ML178819">
    <property type="protein sequence ID" value="TFL03945.1"/>
    <property type="molecule type" value="Genomic_DNA"/>
</dbReference>
<protein>
    <recommendedName>
        <fullName evidence="4">Yeast cell wall synthesis Kre9/Knh1-like N-terminal domain-containing protein</fullName>
    </recommendedName>
</protein>
<proteinExistence type="predicted"/>
<dbReference type="GO" id="GO:0006078">
    <property type="term" value="P:(1-&gt;6)-beta-D-glucan biosynthetic process"/>
    <property type="evidence" value="ECO:0007669"/>
    <property type="project" value="InterPro"/>
</dbReference>
<dbReference type="GO" id="GO:0042546">
    <property type="term" value="P:cell wall biogenesis"/>
    <property type="evidence" value="ECO:0007669"/>
    <property type="project" value="InterPro"/>
</dbReference>
<keyword evidence="6" id="KW-1185">Reference proteome</keyword>
<reference evidence="5 6" key="1">
    <citation type="journal article" date="2019" name="Nat. Ecol. Evol.">
        <title>Megaphylogeny resolves global patterns of mushroom evolution.</title>
        <authorList>
            <person name="Varga T."/>
            <person name="Krizsan K."/>
            <person name="Foldi C."/>
            <person name="Dima B."/>
            <person name="Sanchez-Garcia M."/>
            <person name="Sanchez-Ramirez S."/>
            <person name="Szollosi G.J."/>
            <person name="Szarkandi J.G."/>
            <person name="Papp V."/>
            <person name="Albert L."/>
            <person name="Andreopoulos W."/>
            <person name="Angelini C."/>
            <person name="Antonin V."/>
            <person name="Barry K.W."/>
            <person name="Bougher N.L."/>
            <person name="Buchanan P."/>
            <person name="Buyck B."/>
            <person name="Bense V."/>
            <person name="Catcheside P."/>
            <person name="Chovatia M."/>
            <person name="Cooper J."/>
            <person name="Damon W."/>
            <person name="Desjardin D."/>
            <person name="Finy P."/>
            <person name="Geml J."/>
            <person name="Haridas S."/>
            <person name="Hughes K."/>
            <person name="Justo A."/>
            <person name="Karasinski D."/>
            <person name="Kautmanova I."/>
            <person name="Kiss B."/>
            <person name="Kocsube S."/>
            <person name="Kotiranta H."/>
            <person name="LaButti K.M."/>
            <person name="Lechner B.E."/>
            <person name="Liimatainen K."/>
            <person name="Lipzen A."/>
            <person name="Lukacs Z."/>
            <person name="Mihaltcheva S."/>
            <person name="Morgado L.N."/>
            <person name="Niskanen T."/>
            <person name="Noordeloos M.E."/>
            <person name="Ohm R.A."/>
            <person name="Ortiz-Santana B."/>
            <person name="Ovrebo C."/>
            <person name="Racz N."/>
            <person name="Riley R."/>
            <person name="Savchenko A."/>
            <person name="Shiryaev A."/>
            <person name="Soop K."/>
            <person name="Spirin V."/>
            <person name="Szebenyi C."/>
            <person name="Tomsovsky M."/>
            <person name="Tulloss R.E."/>
            <person name="Uehling J."/>
            <person name="Grigoriev I.V."/>
            <person name="Vagvolgyi C."/>
            <person name="Papp T."/>
            <person name="Martin F.M."/>
            <person name="Miettinen O."/>
            <person name="Hibbett D.S."/>
            <person name="Nagy L.G."/>
        </authorList>
    </citation>
    <scope>NUCLEOTIDE SEQUENCE [LARGE SCALE GENOMIC DNA]</scope>
    <source>
        <strain evidence="5 6">CBS 309.79</strain>
    </source>
</reference>
<name>A0A5C3QPN5_9AGAR</name>
<feature type="chain" id="PRO_5022693575" description="Yeast cell wall synthesis Kre9/Knh1-like N-terminal domain-containing protein" evidence="3">
    <location>
        <begin position="25"/>
        <end position="231"/>
    </location>
</feature>
<organism evidence="5 6">
    <name type="scientific">Pterulicium gracile</name>
    <dbReference type="NCBI Taxonomy" id="1884261"/>
    <lineage>
        <taxon>Eukaryota</taxon>
        <taxon>Fungi</taxon>
        <taxon>Dikarya</taxon>
        <taxon>Basidiomycota</taxon>
        <taxon>Agaricomycotina</taxon>
        <taxon>Agaricomycetes</taxon>
        <taxon>Agaricomycetidae</taxon>
        <taxon>Agaricales</taxon>
        <taxon>Pleurotineae</taxon>
        <taxon>Pterulaceae</taxon>
        <taxon>Pterulicium</taxon>
    </lineage>
</organism>
<dbReference type="InterPro" id="IPR018466">
    <property type="entry name" value="Kre9/Knh1-like_N"/>
</dbReference>
<dbReference type="Pfam" id="PF10342">
    <property type="entry name" value="Kre9_KNH"/>
    <property type="match status" value="1"/>
</dbReference>
<evidence type="ECO:0000256" key="3">
    <source>
        <dbReference type="SAM" id="SignalP"/>
    </source>
</evidence>
<evidence type="ECO:0000256" key="2">
    <source>
        <dbReference type="SAM" id="MobiDB-lite"/>
    </source>
</evidence>
<dbReference type="InterPro" id="IPR045328">
    <property type="entry name" value="Kre9/Knh1"/>
</dbReference>
<gene>
    <name evidence="5" type="ORF">BDV98DRAFT_563300</name>
</gene>
<sequence length="231" mass="23743">MPMSLFYQSRFSLLAFSCFSAVNAALYVTRPLTSTVCSAGESCTIQWVDDGNTPLLAAMGSANIALYTGDQQAVQQIASLDVSDSHSVTFTPDPRAGPSSSAYYIGFSSTEPDNNGTNWLAFSPWFRLEGIQGSFDSPLPEATSTKAFSSAPHSGPTSDVSISVPEPPSTSGFSTSVTSSPTASPTPTSPGGGGSDESPDSSDSEGAATRSFGMGSSVGLLCFAISLLLAL</sequence>
<dbReference type="PANTHER" id="PTHR28154:SF1">
    <property type="entry name" value="CELL WALL SYNTHESIS PROTEIN KNH1-RELATED"/>
    <property type="match status" value="1"/>
</dbReference>
<dbReference type="OrthoDB" id="2432613at2759"/>
<dbReference type="PANTHER" id="PTHR28154">
    <property type="entry name" value="CELL WALL SYNTHESIS PROTEIN KNH1-RELATED"/>
    <property type="match status" value="1"/>
</dbReference>
<evidence type="ECO:0000313" key="5">
    <source>
        <dbReference type="EMBL" id="TFL03945.1"/>
    </source>
</evidence>
<keyword evidence="1 3" id="KW-0732">Signal</keyword>
<dbReference type="AlphaFoldDB" id="A0A5C3QPN5"/>
<feature type="compositionally biased region" description="Polar residues" evidence="2">
    <location>
        <begin position="142"/>
        <end position="161"/>
    </location>
</feature>
<evidence type="ECO:0000259" key="4">
    <source>
        <dbReference type="Pfam" id="PF10342"/>
    </source>
</evidence>
<feature type="region of interest" description="Disordered" evidence="2">
    <location>
        <begin position="137"/>
        <end position="210"/>
    </location>
</feature>
<evidence type="ECO:0000313" key="6">
    <source>
        <dbReference type="Proteomes" id="UP000305067"/>
    </source>
</evidence>